<protein>
    <submittedName>
        <fullName evidence="1">Uncharacterized protein</fullName>
    </submittedName>
</protein>
<dbReference type="KEGG" id="pej:FYC62_01565"/>
<gene>
    <name evidence="1" type="ORF">FYC62_01565</name>
</gene>
<name>A0A5C0VCJ3_9SPHI</name>
<organism evidence="1 2">
    <name type="scientific">Pedobacter aquae</name>
    <dbReference type="NCBI Taxonomy" id="2605747"/>
    <lineage>
        <taxon>Bacteria</taxon>
        <taxon>Pseudomonadati</taxon>
        <taxon>Bacteroidota</taxon>
        <taxon>Sphingobacteriia</taxon>
        <taxon>Sphingobacteriales</taxon>
        <taxon>Sphingobacteriaceae</taxon>
        <taxon>Pedobacter</taxon>
    </lineage>
</organism>
<evidence type="ECO:0000313" key="1">
    <source>
        <dbReference type="EMBL" id="QEK50498.1"/>
    </source>
</evidence>
<evidence type="ECO:0000313" key="2">
    <source>
        <dbReference type="Proteomes" id="UP000323653"/>
    </source>
</evidence>
<keyword evidence="2" id="KW-1185">Reference proteome</keyword>
<sequence>MEITTQHTYWTGYCPECGLNGEQVKMRLNHYDFYECEKSKLQIAVFSGAQAIIMKTRGLGKFRNTISYGHEIANEEVLSPQTVDRPPFNHEGEVFNELEDLINYLNILK</sequence>
<dbReference type="AlphaFoldDB" id="A0A5C0VCJ3"/>
<dbReference type="EMBL" id="CP043329">
    <property type="protein sequence ID" value="QEK50498.1"/>
    <property type="molecule type" value="Genomic_DNA"/>
</dbReference>
<dbReference type="Proteomes" id="UP000323653">
    <property type="component" value="Chromosome"/>
</dbReference>
<accession>A0A5C0VCJ3</accession>
<dbReference type="RefSeq" id="WP_149073670.1">
    <property type="nucleotide sequence ID" value="NZ_CP043329.1"/>
</dbReference>
<proteinExistence type="predicted"/>
<reference evidence="1 2" key="1">
    <citation type="submission" date="2019-08" db="EMBL/GenBank/DDBJ databases">
        <title>Pedobacter sp. nov., isolated from Han river, South Korea.</title>
        <authorList>
            <person name="Lee D.-H."/>
            <person name="Kim Y.-S."/>
            <person name="Hwang E.-M."/>
            <person name="Le Tran T.C."/>
            <person name="Cha C.-J."/>
        </authorList>
    </citation>
    <scope>NUCLEOTIDE SEQUENCE [LARGE SCALE GENOMIC DNA]</scope>
    <source>
        <strain evidence="1 2">CJ43</strain>
    </source>
</reference>